<sequence>MSSRPPPLQDFERMLREHLEELMEGVKKKRKDASSTSSSEDPTPPAVKSFLKAAASGDRRRCLSFMDGGGDPSARGKKSLTALHLAAHEGHTDVIRELLRRGAEIDATDEDGDTPLISAVINKKQEPVELLIEKGANVAHINNKGHTAADIGLMKRSLVIVTTLENVRRCLQFDSVVHEKTLMTAAQEGNVRIIDFWLKNHPDRKACNHKLAQSRTMAFIAALNGHLDIMLLLNKYKADFELTDDRGHTPLFCAAQNDHFEVVNFLLEKRCNINHTSITGRTPIFSAVNNGHDDIVRLLIRSNANVNQADEEGTTPLECAIKQGSLPIFHMLIDAGARIDHIEFNGYDFAMIAASNQQVDMLKELRAMGLSMKQVNKKNGETALLGACQVGPEESVGFLISEGSDLNHQNKRGVSPALRAAYNGHFVILMALGESGAKLDLPNKINETAILCAAQKSSVDMVQYLHGKGCNISVKDDNGKTLAWYAAKEDNIELLEFLAKVGAPLDTPDTDGNTPLMRAVKADASPETVRFLMSRGCSVGKPNQKGENAVDIAKKRNHEELLKVLQKSGSREKPSPSRRPGGANQRQESTEDHLDATFTDWDYIYDERRKKKLIGEGNFGRVYEARTNKGQTIAVKVTKLKGAKNDRVVQKAIDLEMKAVEVLKAIRHQNIAIFLKSEQKDGAVYVFTELIDGMSLADHLKDRQSFEESEIRSYASQICSTLDFLHTRKPAILHRDIKCSNIMLTKRDVIKLIDFGLAKEIVTSTIAAVTESQCGTWYYLAPELFSSQAHVSYTPKTDIWAFGCTIFEMAEGEPPNRDKREQQIPNVLKEMQEMPLPSKKYSSDMREFYRHCVAKNPEQRFTSTELLKHRFLRNAERPKAAAGAGAGAGARAASEPAAHYLDPNFTKWDIICDDDNKKRPIGEGGFGKVYKAYTDKHQFVAVKIVTMKGNDPKRYKRAIEQERKGIEILKTVRHPNIVVFLKSELDDSGQFCIFTELIAGISLFDLMKRQRKPFEESGIKKFSQQICAALNFLHRRRPAILHRDIKCSNVMLTHEGIVKLIDFGLAKEITTSKIAYISMNQCGTPYFMAPELHSAEGNAQYTPQSDVWAFGCTVFEMAEGKPPNSHLLPMQIPRYFHKYEMPDISAKVSNELRNFYRCCVVKEPEARMDTTDLLEHAFLA</sequence>
<dbReference type="InterPro" id="IPR036770">
    <property type="entry name" value="Ankyrin_rpt-contain_sf"/>
</dbReference>
<dbReference type="InterPro" id="IPR017441">
    <property type="entry name" value="Protein_kinase_ATP_BS"/>
</dbReference>
<dbReference type="PANTHER" id="PTHR11584:SF369">
    <property type="entry name" value="MITOGEN-ACTIVATED PROTEIN KINASE KINASE KINASE 19-RELATED"/>
    <property type="match status" value="1"/>
</dbReference>
<dbReference type="PROSITE" id="PS50297">
    <property type="entry name" value="ANK_REP_REGION"/>
    <property type="match status" value="6"/>
</dbReference>
<dbReference type="Proteomes" id="UP000095280">
    <property type="component" value="Unplaced"/>
</dbReference>
<dbReference type="InterPro" id="IPR000719">
    <property type="entry name" value="Prot_kinase_dom"/>
</dbReference>
<dbReference type="GO" id="GO:0005524">
    <property type="term" value="F:ATP binding"/>
    <property type="evidence" value="ECO:0007669"/>
    <property type="project" value="UniProtKB-UniRule"/>
</dbReference>
<keyword evidence="1" id="KW-1185">Reference proteome</keyword>
<dbReference type="PROSITE" id="PS00107">
    <property type="entry name" value="PROTEIN_KINASE_ATP"/>
    <property type="match status" value="2"/>
</dbReference>
<dbReference type="GO" id="GO:0004674">
    <property type="term" value="F:protein serine/threonine kinase activity"/>
    <property type="evidence" value="ECO:0007669"/>
    <property type="project" value="UniProtKB-KW"/>
</dbReference>
<dbReference type="Gene3D" id="1.10.510.10">
    <property type="entry name" value="Transferase(Phosphotransferase) domain 1"/>
    <property type="match status" value="2"/>
</dbReference>
<dbReference type="Gene3D" id="1.25.40.20">
    <property type="entry name" value="Ankyrin repeat-containing domain"/>
    <property type="match status" value="2"/>
</dbReference>
<dbReference type="PROSITE" id="PS50088">
    <property type="entry name" value="ANK_REPEAT"/>
    <property type="match status" value="8"/>
</dbReference>
<evidence type="ECO:0000313" key="2">
    <source>
        <dbReference type="WBParaSite" id="maker-uti_cns_0000267-snap-gene-0.8-mRNA-1"/>
    </source>
</evidence>
<evidence type="ECO:0000313" key="1">
    <source>
        <dbReference type="Proteomes" id="UP000095280"/>
    </source>
</evidence>
<dbReference type="WBParaSite" id="maker-uti_cns_0000267-snap-gene-0.8-mRNA-1">
    <property type="protein sequence ID" value="maker-uti_cns_0000267-snap-gene-0.8-mRNA-1"/>
    <property type="gene ID" value="maker-uti_cns_0000267-snap-gene-0.8"/>
</dbReference>
<dbReference type="Pfam" id="PF13637">
    <property type="entry name" value="Ank_4"/>
    <property type="match status" value="1"/>
</dbReference>
<proteinExistence type="predicted"/>
<dbReference type="PROSITE" id="PS50011">
    <property type="entry name" value="PROTEIN_KINASE_DOM"/>
    <property type="match status" value="2"/>
</dbReference>
<dbReference type="GO" id="GO:0035556">
    <property type="term" value="P:intracellular signal transduction"/>
    <property type="evidence" value="ECO:0007669"/>
    <property type="project" value="UniProtKB-ARBA"/>
</dbReference>
<dbReference type="InterPro" id="IPR008271">
    <property type="entry name" value="Ser/Thr_kinase_AS"/>
</dbReference>
<dbReference type="AlphaFoldDB" id="A0A1I8FXC5"/>
<reference evidence="2" key="1">
    <citation type="submission" date="2016-11" db="UniProtKB">
        <authorList>
            <consortium name="WormBaseParasite"/>
        </authorList>
    </citation>
    <scope>IDENTIFICATION</scope>
</reference>
<dbReference type="SMART" id="SM00220">
    <property type="entry name" value="S_TKc"/>
    <property type="match status" value="2"/>
</dbReference>
<dbReference type="STRING" id="282301.A0A1I8FXC5"/>
<dbReference type="SMART" id="SM00248">
    <property type="entry name" value="ANK"/>
    <property type="match status" value="14"/>
</dbReference>
<dbReference type="InterPro" id="IPR002110">
    <property type="entry name" value="Ankyrin_rpt"/>
</dbReference>
<dbReference type="SUPFAM" id="SSF48403">
    <property type="entry name" value="Ankyrin repeat"/>
    <property type="match status" value="2"/>
</dbReference>
<dbReference type="OrthoDB" id="6054468at2759"/>
<dbReference type="SUPFAM" id="SSF56112">
    <property type="entry name" value="Protein kinase-like (PK-like)"/>
    <property type="match status" value="2"/>
</dbReference>
<accession>A0A1I8FXC5</accession>
<organism evidence="1 2">
    <name type="scientific">Macrostomum lignano</name>
    <dbReference type="NCBI Taxonomy" id="282301"/>
    <lineage>
        <taxon>Eukaryota</taxon>
        <taxon>Metazoa</taxon>
        <taxon>Spiralia</taxon>
        <taxon>Lophotrochozoa</taxon>
        <taxon>Platyhelminthes</taxon>
        <taxon>Rhabditophora</taxon>
        <taxon>Macrostomorpha</taxon>
        <taxon>Macrostomida</taxon>
        <taxon>Macrostomidae</taxon>
        <taxon>Macrostomum</taxon>
    </lineage>
</organism>
<dbReference type="Pfam" id="PF12796">
    <property type="entry name" value="Ank_2"/>
    <property type="match status" value="4"/>
</dbReference>
<dbReference type="Pfam" id="PF00069">
    <property type="entry name" value="Pkinase"/>
    <property type="match status" value="2"/>
</dbReference>
<dbReference type="InterPro" id="IPR011009">
    <property type="entry name" value="Kinase-like_dom_sf"/>
</dbReference>
<dbReference type="PANTHER" id="PTHR11584">
    <property type="entry name" value="SERINE/THREONINE PROTEIN KINASE"/>
    <property type="match status" value="1"/>
</dbReference>
<protein>
    <submittedName>
        <fullName evidence="2">ANK_REP_REGION domain-containing protein</fullName>
    </submittedName>
</protein>
<name>A0A1I8FXC5_9PLAT</name>
<dbReference type="PROSITE" id="PS00108">
    <property type="entry name" value="PROTEIN_KINASE_ST"/>
    <property type="match status" value="2"/>
</dbReference>